<dbReference type="RefSeq" id="WP_074670304.1">
    <property type="nucleotide sequence ID" value="NZ_FNTB01000001.1"/>
</dbReference>
<dbReference type="InterPro" id="IPR003661">
    <property type="entry name" value="HisK_dim/P_dom"/>
</dbReference>
<dbReference type="OrthoDB" id="1046984at2"/>
<keyword evidence="4" id="KW-0808">Transferase</keyword>
<dbReference type="GO" id="GO:0000155">
    <property type="term" value="F:phosphorelay sensor kinase activity"/>
    <property type="evidence" value="ECO:0007669"/>
    <property type="project" value="InterPro"/>
</dbReference>
<dbReference type="PANTHER" id="PTHR43047:SF72">
    <property type="entry name" value="OSMOSENSING HISTIDINE PROTEIN KINASE SLN1"/>
    <property type="match status" value="1"/>
</dbReference>
<dbReference type="InterPro" id="IPR036890">
    <property type="entry name" value="HATPase_C_sf"/>
</dbReference>
<dbReference type="GO" id="GO:0009927">
    <property type="term" value="F:histidine phosphotransfer kinase activity"/>
    <property type="evidence" value="ECO:0007669"/>
    <property type="project" value="TreeGrafter"/>
</dbReference>
<comment type="catalytic activity">
    <reaction evidence="1">
        <text>ATP + protein L-histidine = ADP + protein N-phospho-L-histidine.</text>
        <dbReference type="EC" id="2.7.13.3"/>
    </reaction>
</comment>
<evidence type="ECO:0000256" key="2">
    <source>
        <dbReference type="ARBA" id="ARBA00012438"/>
    </source>
</evidence>
<feature type="domain" description="Response regulatory" evidence="9">
    <location>
        <begin position="566"/>
        <end position="682"/>
    </location>
</feature>
<dbReference type="InterPro" id="IPR036641">
    <property type="entry name" value="HPT_dom_sf"/>
</dbReference>
<evidence type="ECO:0000256" key="4">
    <source>
        <dbReference type="ARBA" id="ARBA00022679"/>
    </source>
</evidence>
<accession>A0A1H4K977</accession>
<evidence type="ECO:0000256" key="1">
    <source>
        <dbReference type="ARBA" id="ARBA00000085"/>
    </source>
</evidence>
<dbReference type="Proteomes" id="UP000183038">
    <property type="component" value="Unassembled WGS sequence"/>
</dbReference>
<dbReference type="EMBL" id="FNTB01000001">
    <property type="protein sequence ID" value="SEB55051.1"/>
    <property type="molecule type" value="Genomic_DNA"/>
</dbReference>
<dbReference type="SUPFAM" id="SSF47226">
    <property type="entry name" value="Histidine-containing phosphotransfer domain, HPT domain"/>
    <property type="match status" value="1"/>
</dbReference>
<evidence type="ECO:0000256" key="7">
    <source>
        <dbReference type="SAM" id="Phobius"/>
    </source>
</evidence>
<dbReference type="Gene3D" id="1.10.287.130">
    <property type="match status" value="1"/>
</dbReference>
<dbReference type="Pfam" id="PF00512">
    <property type="entry name" value="HisKA"/>
    <property type="match status" value="1"/>
</dbReference>
<dbReference type="Pfam" id="PF02518">
    <property type="entry name" value="HATPase_c"/>
    <property type="match status" value="1"/>
</dbReference>
<dbReference type="InterPro" id="IPR003594">
    <property type="entry name" value="HATPase_dom"/>
</dbReference>
<evidence type="ECO:0000313" key="10">
    <source>
        <dbReference type="EMBL" id="SEB55051.1"/>
    </source>
</evidence>
<keyword evidence="5 10" id="KW-0418">Kinase</keyword>
<dbReference type="Gene3D" id="3.40.50.2300">
    <property type="match status" value="1"/>
</dbReference>
<dbReference type="SUPFAM" id="SSF55874">
    <property type="entry name" value="ATPase domain of HSP90 chaperone/DNA topoisomerase II/histidine kinase"/>
    <property type="match status" value="1"/>
</dbReference>
<name>A0A1H4K977_9FLAO</name>
<dbReference type="SMART" id="SM00387">
    <property type="entry name" value="HATPase_c"/>
    <property type="match status" value="1"/>
</dbReference>
<dbReference type="EC" id="2.7.13.3" evidence="2"/>
<gene>
    <name evidence="10" type="ORF">SAMN05192540_0820</name>
</gene>
<dbReference type="SUPFAM" id="SSF47384">
    <property type="entry name" value="Homodimeric domain of signal transducing histidine kinase"/>
    <property type="match status" value="1"/>
</dbReference>
<proteinExistence type="predicted"/>
<dbReference type="PRINTS" id="PR00344">
    <property type="entry name" value="BCTRLSENSOR"/>
</dbReference>
<dbReference type="AlphaFoldDB" id="A0A1H4K977"/>
<dbReference type="GO" id="GO:0005886">
    <property type="term" value="C:plasma membrane"/>
    <property type="evidence" value="ECO:0007669"/>
    <property type="project" value="TreeGrafter"/>
</dbReference>
<dbReference type="InterPro" id="IPR001789">
    <property type="entry name" value="Sig_transdc_resp-reg_receiver"/>
</dbReference>
<dbReference type="InterPro" id="IPR036097">
    <property type="entry name" value="HisK_dim/P_sf"/>
</dbReference>
<keyword evidence="7" id="KW-0812">Transmembrane</keyword>
<evidence type="ECO:0000313" key="11">
    <source>
        <dbReference type="Proteomes" id="UP000183038"/>
    </source>
</evidence>
<evidence type="ECO:0000256" key="6">
    <source>
        <dbReference type="PROSITE-ProRule" id="PRU00169"/>
    </source>
</evidence>
<feature type="transmembrane region" description="Helical" evidence="7">
    <location>
        <begin position="273"/>
        <end position="294"/>
    </location>
</feature>
<dbReference type="SUPFAM" id="SSF52172">
    <property type="entry name" value="CheY-like"/>
    <property type="match status" value="1"/>
</dbReference>
<dbReference type="InterPro" id="IPR004358">
    <property type="entry name" value="Sig_transdc_His_kin-like_C"/>
</dbReference>
<sequence>MDSKKNKFTLKITISYLLLVILGIIASYYIYTEVQEYIATENTTEKDNKLLKTNSFLAQLYEAEGLSKLALQTKSKINFSAYENKIDSIRTNIQEIKTLTDSEYQHNLLDSLSALLDKKVTNINALRAIRLKDQTGTAINSALAEFDKLEESLGIIKPEGLAPNLEELSPKAQSTIKKVADYLNANVPTNGNSQSNTQTMDSVLQVSKNLLKDVKQENAINENTLALRETNINKTDLELSQQLRTILSSFEQEIITNSINNSIKKETLLKRSIRLAVIAAILGFLVVGIFTFIINRDFWKANVYREKLEKEKAYSDSLLKSREQLIATVSHDLRTPLNTISGYTNIIEENEHGTVNKKHIDQIKSATTYVNNLVNDLLDFSQLEAGKMVVKKSTFKVNNLISETANSIAAQYTAKDIDLILHLDESLEHPVVSDAFRLRQIITNLLGNAYKFTDKGSITLTGNIIEKQKTKQLFLKISDTGIGISKEKQKLIFKEFTQAENDTDKKYGGYGLGLTITKKLTELLGGTISLDSNLNKGSTFTLKIPIAYGEKSSVETKITLKPDRLKIIVFDDDASFLKLIGEMLKSAEIEVLLFTDFNAFQPDSDFKFNMVLTDIEMPTVSGYDIVDQLKSGTFKHYENQPILAMTGRRDLTVDHFIEKGFTGLIRKPFSKTDLLQKLNNMFEMDFQHTHEKPFISRNNNENLYSLETIELFLGKDKTAIDEVLLTFKNDTGKNLHELKLAVATNNITQINSTTHRMLPMFRQLHVNKIVPTLETFETLKKNDSTHKSISEIYAKLEQEISDVIEVISQEISTGLNHNS</sequence>
<keyword evidence="7" id="KW-1133">Transmembrane helix</keyword>
<dbReference type="CDD" id="cd00082">
    <property type="entry name" value="HisKA"/>
    <property type="match status" value="1"/>
</dbReference>
<feature type="domain" description="Histidine kinase" evidence="8">
    <location>
        <begin position="328"/>
        <end position="548"/>
    </location>
</feature>
<dbReference type="SMART" id="SM00388">
    <property type="entry name" value="HisKA"/>
    <property type="match status" value="1"/>
</dbReference>
<dbReference type="CDD" id="cd16922">
    <property type="entry name" value="HATPase_EvgS-ArcB-TorS-like"/>
    <property type="match status" value="1"/>
</dbReference>
<dbReference type="InterPro" id="IPR005467">
    <property type="entry name" value="His_kinase_dom"/>
</dbReference>
<dbReference type="InterPro" id="IPR011006">
    <property type="entry name" value="CheY-like_superfamily"/>
</dbReference>
<dbReference type="PANTHER" id="PTHR43047">
    <property type="entry name" value="TWO-COMPONENT HISTIDINE PROTEIN KINASE"/>
    <property type="match status" value="1"/>
</dbReference>
<feature type="modified residue" description="4-aspartylphosphate" evidence="6">
    <location>
        <position position="614"/>
    </location>
</feature>
<evidence type="ECO:0000259" key="8">
    <source>
        <dbReference type="PROSITE" id="PS50109"/>
    </source>
</evidence>
<dbReference type="CDD" id="cd00156">
    <property type="entry name" value="REC"/>
    <property type="match status" value="1"/>
</dbReference>
<dbReference type="Pfam" id="PF00072">
    <property type="entry name" value="Response_reg"/>
    <property type="match status" value="1"/>
</dbReference>
<keyword evidence="7" id="KW-0472">Membrane</keyword>
<organism evidence="10 11">
    <name type="scientific">Maribacter dokdonensis</name>
    <dbReference type="NCBI Taxonomy" id="320912"/>
    <lineage>
        <taxon>Bacteria</taxon>
        <taxon>Pseudomonadati</taxon>
        <taxon>Bacteroidota</taxon>
        <taxon>Flavobacteriia</taxon>
        <taxon>Flavobacteriales</taxon>
        <taxon>Flavobacteriaceae</taxon>
        <taxon>Maribacter</taxon>
    </lineage>
</organism>
<dbReference type="PROSITE" id="PS50109">
    <property type="entry name" value="HIS_KIN"/>
    <property type="match status" value="1"/>
</dbReference>
<evidence type="ECO:0000256" key="5">
    <source>
        <dbReference type="ARBA" id="ARBA00022777"/>
    </source>
</evidence>
<dbReference type="Gene3D" id="1.20.120.160">
    <property type="entry name" value="HPT domain"/>
    <property type="match status" value="1"/>
</dbReference>
<evidence type="ECO:0000259" key="9">
    <source>
        <dbReference type="PROSITE" id="PS50110"/>
    </source>
</evidence>
<keyword evidence="3 6" id="KW-0597">Phosphoprotein</keyword>
<evidence type="ECO:0000256" key="3">
    <source>
        <dbReference type="ARBA" id="ARBA00022553"/>
    </source>
</evidence>
<protein>
    <recommendedName>
        <fullName evidence="2">histidine kinase</fullName>
        <ecNumber evidence="2">2.7.13.3</ecNumber>
    </recommendedName>
</protein>
<dbReference type="SMART" id="SM00448">
    <property type="entry name" value="REC"/>
    <property type="match status" value="1"/>
</dbReference>
<dbReference type="FunFam" id="3.30.565.10:FF:000010">
    <property type="entry name" value="Sensor histidine kinase RcsC"/>
    <property type="match status" value="1"/>
</dbReference>
<dbReference type="Gene3D" id="3.30.565.10">
    <property type="entry name" value="Histidine kinase-like ATPase, C-terminal domain"/>
    <property type="match status" value="1"/>
</dbReference>
<reference evidence="10 11" key="1">
    <citation type="submission" date="2016-10" db="EMBL/GenBank/DDBJ databases">
        <authorList>
            <person name="de Groot N.N."/>
        </authorList>
    </citation>
    <scope>NUCLEOTIDE SEQUENCE [LARGE SCALE GENOMIC DNA]</scope>
    <source>
        <strain evidence="10 11">MAR_2009_71</strain>
    </source>
</reference>
<dbReference type="PROSITE" id="PS50110">
    <property type="entry name" value="RESPONSE_REGULATORY"/>
    <property type="match status" value="1"/>
</dbReference>
<feature type="transmembrane region" description="Helical" evidence="7">
    <location>
        <begin position="12"/>
        <end position="31"/>
    </location>
</feature>